<comment type="caution">
    <text evidence="1">The sequence shown here is derived from an EMBL/GenBank/DDBJ whole genome shotgun (WGS) entry which is preliminary data.</text>
</comment>
<dbReference type="AlphaFoldDB" id="A0A327SGX6"/>
<evidence type="ECO:0000313" key="1">
    <source>
        <dbReference type="EMBL" id="RAJ28081.1"/>
    </source>
</evidence>
<organism evidence="1 2">
    <name type="scientific">Pedobacter cryoconitis</name>
    <dbReference type="NCBI Taxonomy" id="188932"/>
    <lineage>
        <taxon>Bacteria</taxon>
        <taxon>Pseudomonadati</taxon>
        <taxon>Bacteroidota</taxon>
        <taxon>Sphingobacteriia</taxon>
        <taxon>Sphingobacteriales</taxon>
        <taxon>Sphingobacteriaceae</taxon>
        <taxon>Pedobacter</taxon>
    </lineage>
</organism>
<accession>A0A327SGX6</accession>
<dbReference type="EMBL" id="QLLR01000019">
    <property type="protein sequence ID" value="RAJ28081.1"/>
    <property type="molecule type" value="Genomic_DNA"/>
</dbReference>
<evidence type="ECO:0000313" key="2">
    <source>
        <dbReference type="Proteomes" id="UP000249754"/>
    </source>
</evidence>
<name>A0A327SGX6_9SPHI</name>
<reference evidence="1 2" key="1">
    <citation type="submission" date="2018-06" db="EMBL/GenBank/DDBJ databases">
        <title>Genomic Encyclopedia of Archaeal and Bacterial Type Strains, Phase II (KMG-II): from individual species to whole genera.</title>
        <authorList>
            <person name="Goeker M."/>
        </authorList>
    </citation>
    <scope>NUCLEOTIDE SEQUENCE [LARGE SCALE GENOMIC DNA]</scope>
    <source>
        <strain evidence="1 2">DSM 14825</strain>
    </source>
</reference>
<proteinExistence type="predicted"/>
<protein>
    <submittedName>
        <fullName evidence="1">Uncharacterized protein</fullName>
    </submittedName>
</protein>
<sequence>MPENKKQNNEGFIDLLIDQLPVSEYFKMKSAELGFSTLRDITDVGWGKLMKRENFCYSWFNELVRLLKGRGLLDLLETK</sequence>
<gene>
    <name evidence="1" type="ORF">LY11_03401</name>
</gene>
<dbReference type="Proteomes" id="UP000249754">
    <property type="component" value="Unassembled WGS sequence"/>
</dbReference>
<dbReference type="OrthoDB" id="769973at2"/>